<keyword evidence="2" id="KW-0175">Coiled coil</keyword>
<feature type="domain" description="EF-hand" evidence="4">
    <location>
        <begin position="96"/>
        <end position="131"/>
    </location>
</feature>
<gene>
    <name evidence="5" type="ORF">Ctob_011648</name>
</gene>
<name>A0A0M0LP14_9EUKA</name>
<dbReference type="CDD" id="cd00051">
    <property type="entry name" value="EFh"/>
    <property type="match status" value="1"/>
</dbReference>
<dbReference type="Pfam" id="PF13202">
    <property type="entry name" value="EF-hand_5"/>
    <property type="match status" value="2"/>
</dbReference>
<dbReference type="PROSITE" id="PS00018">
    <property type="entry name" value="EF_HAND_1"/>
    <property type="match status" value="2"/>
</dbReference>
<dbReference type="SUPFAM" id="SSF47473">
    <property type="entry name" value="EF-hand"/>
    <property type="match status" value="1"/>
</dbReference>
<dbReference type="AlphaFoldDB" id="A0A0M0LP14"/>
<evidence type="ECO:0000256" key="3">
    <source>
        <dbReference type="SAM" id="MobiDB-lite"/>
    </source>
</evidence>
<protein>
    <recommendedName>
        <fullName evidence="4">EF-hand domain-containing protein</fullName>
    </recommendedName>
</protein>
<organism evidence="5 6">
    <name type="scientific">Chrysochromulina tobinii</name>
    <dbReference type="NCBI Taxonomy" id="1460289"/>
    <lineage>
        <taxon>Eukaryota</taxon>
        <taxon>Haptista</taxon>
        <taxon>Haptophyta</taxon>
        <taxon>Prymnesiophyceae</taxon>
        <taxon>Prymnesiales</taxon>
        <taxon>Chrysochromulinaceae</taxon>
        <taxon>Chrysochromulina</taxon>
    </lineage>
</organism>
<feature type="domain" description="EF-hand" evidence="4">
    <location>
        <begin position="136"/>
        <end position="171"/>
    </location>
</feature>
<reference evidence="6" key="1">
    <citation type="journal article" date="2015" name="PLoS Genet.">
        <title>Genome Sequence and Transcriptome Analyses of Chrysochromulina tobin: Metabolic Tools for Enhanced Algal Fitness in the Prominent Order Prymnesiales (Haptophyceae).</title>
        <authorList>
            <person name="Hovde B.T."/>
            <person name="Deodato C.R."/>
            <person name="Hunsperger H.M."/>
            <person name="Ryken S.A."/>
            <person name="Yost W."/>
            <person name="Jha R.K."/>
            <person name="Patterson J."/>
            <person name="Monnat R.J. Jr."/>
            <person name="Barlow S.B."/>
            <person name="Starkenburg S.R."/>
            <person name="Cattolico R.A."/>
        </authorList>
    </citation>
    <scope>NUCLEOTIDE SEQUENCE</scope>
    <source>
        <strain evidence="6">CCMP291</strain>
    </source>
</reference>
<sequence length="328" mass="36256">MLEQYSVELNVELSAKRRLSQMRRAFGRSKGEAAMESLHLRRIERAAAVKADIDERKGGPQFRMFEAQGVQPANDDQVGELSEILTRALQLIEPDPYQRSWFKLYRLIDKDRNGFIEYHELVSCIREKLLMDSAAVPDEAIQAFWLAVDANKSGTICQEEFGRMMRLAEKRKAKLAAAAEAEAAERGRVRPSHRGGEKQRRRPKNGGTLEEMRARERHLEAQQLAEFATRSALEEVRQNAARLNAEARRLERQIARLGGVVPGAAPEPADEPAVTSTSTRVGMGQSSSVPNLPPAGGGGSKLGAKAKKRVDVTFEASTVGTKVGIVTL</sequence>
<dbReference type="EMBL" id="JWZX01000505">
    <property type="protein sequence ID" value="KOO52784.1"/>
    <property type="molecule type" value="Genomic_DNA"/>
</dbReference>
<dbReference type="Proteomes" id="UP000037460">
    <property type="component" value="Unassembled WGS sequence"/>
</dbReference>
<dbReference type="InterPro" id="IPR011992">
    <property type="entry name" value="EF-hand-dom_pair"/>
</dbReference>
<dbReference type="InterPro" id="IPR018247">
    <property type="entry name" value="EF_Hand_1_Ca_BS"/>
</dbReference>
<evidence type="ECO:0000256" key="2">
    <source>
        <dbReference type="SAM" id="Coils"/>
    </source>
</evidence>
<dbReference type="PROSITE" id="PS50222">
    <property type="entry name" value="EF_HAND_2"/>
    <property type="match status" value="2"/>
</dbReference>
<feature type="region of interest" description="Disordered" evidence="3">
    <location>
        <begin position="261"/>
        <end position="306"/>
    </location>
</feature>
<evidence type="ECO:0000313" key="5">
    <source>
        <dbReference type="EMBL" id="KOO52784.1"/>
    </source>
</evidence>
<dbReference type="InterPro" id="IPR002048">
    <property type="entry name" value="EF_hand_dom"/>
</dbReference>
<keyword evidence="1" id="KW-0106">Calcium</keyword>
<evidence type="ECO:0000313" key="6">
    <source>
        <dbReference type="Proteomes" id="UP000037460"/>
    </source>
</evidence>
<feature type="compositionally biased region" description="Polar residues" evidence="3">
    <location>
        <begin position="275"/>
        <end position="290"/>
    </location>
</feature>
<dbReference type="SMART" id="SM00054">
    <property type="entry name" value="EFh"/>
    <property type="match status" value="2"/>
</dbReference>
<feature type="compositionally biased region" description="Basic and acidic residues" evidence="3">
    <location>
        <begin position="183"/>
        <end position="198"/>
    </location>
</feature>
<dbReference type="Gene3D" id="1.10.238.10">
    <property type="entry name" value="EF-hand"/>
    <property type="match status" value="1"/>
</dbReference>
<dbReference type="OrthoDB" id="26525at2759"/>
<dbReference type="GO" id="GO:0005509">
    <property type="term" value="F:calcium ion binding"/>
    <property type="evidence" value="ECO:0007669"/>
    <property type="project" value="InterPro"/>
</dbReference>
<feature type="compositionally biased region" description="Low complexity" evidence="3">
    <location>
        <begin position="261"/>
        <end position="274"/>
    </location>
</feature>
<keyword evidence="6" id="KW-1185">Reference proteome</keyword>
<accession>A0A0M0LP14</accession>
<feature type="region of interest" description="Disordered" evidence="3">
    <location>
        <begin position="179"/>
        <end position="210"/>
    </location>
</feature>
<feature type="coiled-coil region" evidence="2">
    <location>
        <begin position="233"/>
        <end position="260"/>
    </location>
</feature>
<evidence type="ECO:0000259" key="4">
    <source>
        <dbReference type="PROSITE" id="PS50222"/>
    </source>
</evidence>
<evidence type="ECO:0000256" key="1">
    <source>
        <dbReference type="ARBA" id="ARBA00022837"/>
    </source>
</evidence>
<proteinExistence type="predicted"/>
<comment type="caution">
    <text evidence="5">The sequence shown here is derived from an EMBL/GenBank/DDBJ whole genome shotgun (WGS) entry which is preliminary data.</text>
</comment>